<protein>
    <recommendedName>
        <fullName evidence="4">Lipid A core - O-antigen ligase and related enzymes</fullName>
    </recommendedName>
</protein>
<evidence type="ECO:0000256" key="1">
    <source>
        <dbReference type="SAM" id="Phobius"/>
    </source>
</evidence>
<feature type="transmembrane region" description="Helical" evidence="1">
    <location>
        <begin position="381"/>
        <end position="398"/>
    </location>
</feature>
<feature type="transmembrane region" description="Helical" evidence="1">
    <location>
        <begin position="350"/>
        <end position="369"/>
    </location>
</feature>
<dbReference type="Proteomes" id="UP000095546">
    <property type="component" value="Unassembled WGS sequence"/>
</dbReference>
<feature type="transmembrane region" description="Helical" evidence="1">
    <location>
        <begin position="129"/>
        <end position="149"/>
    </location>
</feature>
<keyword evidence="3" id="KW-1185">Reference proteome</keyword>
<dbReference type="EMBL" id="CYYU01000002">
    <property type="protein sequence ID" value="CUN51345.1"/>
    <property type="molecule type" value="Genomic_DNA"/>
</dbReference>
<evidence type="ECO:0000313" key="3">
    <source>
        <dbReference type="Proteomes" id="UP000095546"/>
    </source>
</evidence>
<feature type="transmembrane region" description="Helical" evidence="1">
    <location>
        <begin position="64"/>
        <end position="82"/>
    </location>
</feature>
<evidence type="ECO:0000313" key="2">
    <source>
        <dbReference type="EMBL" id="CUN51345.1"/>
    </source>
</evidence>
<keyword evidence="1" id="KW-0472">Membrane</keyword>
<proteinExistence type="predicted"/>
<reference evidence="2 3" key="1">
    <citation type="submission" date="2015-09" db="EMBL/GenBank/DDBJ databases">
        <authorList>
            <consortium name="Pathogen Informatics"/>
        </authorList>
    </citation>
    <scope>NUCLEOTIDE SEQUENCE [LARGE SCALE GENOMIC DNA]</scope>
    <source>
        <strain evidence="2 3">2789STDY5608828</strain>
    </source>
</reference>
<keyword evidence="1" id="KW-1133">Transmembrane helix</keyword>
<organism evidence="2 3">
    <name type="scientific">Mitsuokella jalaludinii</name>
    <dbReference type="NCBI Taxonomy" id="187979"/>
    <lineage>
        <taxon>Bacteria</taxon>
        <taxon>Bacillati</taxon>
        <taxon>Bacillota</taxon>
        <taxon>Negativicutes</taxon>
        <taxon>Selenomonadales</taxon>
        <taxon>Selenomonadaceae</taxon>
        <taxon>Mitsuokella</taxon>
    </lineage>
</organism>
<feature type="transmembrane region" description="Helical" evidence="1">
    <location>
        <begin position="258"/>
        <end position="278"/>
    </location>
</feature>
<accession>A0A173XL46</accession>
<dbReference type="AlphaFoldDB" id="A0A173XL46"/>
<evidence type="ECO:0008006" key="4">
    <source>
        <dbReference type="Google" id="ProtNLM"/>
    </source>
</evidence>
<feature type="transmembrane region" description="Helical" evidence="1">
    <location>
        <begin position="404"/>
        <end position="426"/>
    </location>
</feature>
<gene>
    <name evidence="2" type="ORF">ERS852385_00637</name>
</gene>
<dbReference type="STRING" id="187979.ERS852385_00637"/>
<keyword evidence="1" id="KW-0812">Transmembrane</keyword>
<name>A0A173XL46_9FIRM</name>
<feature type="transmembrane region" description="Helical" evidence="1">
    <location>
        <begin position="221"/>
        <end position="252"/>
    </location>
</feature>
<feature type="transmembrane region" description="Helical" evidence="1">
    <location>
        <begin position="188"/>
        <end position="209"/>
    </location>
</feature>
<sequence length="431" mass="50311">MVDAVRNISTWLLFLYVYFTFYFAGVYTLHVVAFHGFMVAYVIYHYKLLLKLYSLNRHKVVIKVFLYILYLCILIGILSIFFNGTYNDLSNLKFYYTFLKIPRLVLCTVFLVVFLQVHFPYENLFNKFSTCFIIASCLYVCTTILMLLFPEIKSFWFNVIEQTEDATRASEQTFTAVMLITRAGLRGFSGLDCGLYCSMAFMLLIYQVIERKKIRPLDIIMFLLLLTGNIFYSRSSLFVTFISLGILFFYLLKNNTKSLAKAFCFVLGITVPLIIYGMNNMDNEWIQWAFGPLYGIISFLTGESQSFTMGSSSDELGEMYDVVVFQNSFFMTLFGEGVYQNTDVGYIRQFFFYGAFGTFIYYGGYIYTIILRLEKFTKNKYYNYLLINFLFASLFLEFKGETLHYFLAILSAIYLLHGISSSDYLMKAKKR</sequence>
<feature type="transmembrane region" description="Helical" evidence="1">
    <location>
        <begin position="15"/>
        <end position="44"/>
    </location>
</feature>
<feature type="transmembrane region" description="Helical" evidence="1">
    <location>
        <begin position="94"/>
        <end position="117"/>
    </location>
</feature>